<dbReference type="PANTHER" id="PTHR43794">
    <property type="entry name" value="AMINOHYDROLASE SSNA-RELATED"/>
    <property type="match status" value="1"/>
</dbReference>
<dbReference type="Pfam" id="PF02412">
    <property type="entry name" value="TSP_3"/>
    <property type="match status" value="2"/>
</dbReference>
<dbReference type="Gene3D" id="3.20.20.140">
    <property type="entry name" value="Metal-dependent hydrolases"/>
    <property type="match status" value="2"/>
</dbReference>
<dbReference type="CDD" id="cd04486">
    <property type="entry name" value="YhcR_OBF_like"/>
    <property type="match status" value="1"/>
</dbReference>
<dbReference type="InterPro" id="IPR006680">
    <property type="entry name" value="Amidohydro-rel"/>
</dbReference>
<keyword evidence="1" id="KW-0732">Signal</keyword>
<feature type="region of interest" description="Disordered" evidence="5">
    <location>
        <begin position="250"/>
        <end position="284"/>
    </location>
</feature>
<proteinExistence type="predicted"/>
<dbReference type="InterPro" id="IPR036415">
    <property type="entry name" value="Lamin_tail_dom_sf"/>
</dbReference>
<dbReference type="GO" id="GO:0005509">
    <property type="term" value="F:calcium ion binding"/>
    <property type="evidence" value="ECO:0007669"/>
    <property type="project" value="InterPro"/>
</dbReference>
<dbReference type="Proteomes" id="UP000032702">
    <property type="component" value="Unassembled WGS sequence"/>
</dbReference>
<protein>
    <submittedName>
        <fullName evidence="7">Thrombospondin type 3 repeat family</fullName>
    </submittedName>
</protein>
<dbReference type="PROSITE" id="PS51841">
    <property type="entry name" value="LTD"/>
    <property type="match status" value="1"/>
</dbReference>
<evidence type="ECO:0000256" key="2">
    <source>
        <dbReference type="ARBA" id="ARBA00022737"/>
    </source>
</evidence>
<evidence type="ECO:0000313" key="7">
    <source>
        <dbReference type="EMBL" id="EAU68804.1"/>
    </source>
</evidence>
<dbReference type="PANTHER" id="PTHR43794:SF11">
    <property type="entry name" value="AMIDOHYDROLASE-RELATED DOMAIN-CONTAINING PROTEIN"/>
    <property type="match status" value="1"/>
</dbReference>
<dbReference type="InterPro" id="IPR032466">
    <property type="entry name" value="Metal_Hydrolase"/>
</dbReference>
<keyword evidence="2" id="KW-0677">Repeat</keyword>
<dbReference type="InterPro" id="IPR011059">
    <property type="entry name" value="Metal-dep_hydrolase_composite"/>
</dbReference>
<dbReference type="EMBL" id="AAMD01000012">
    <property type="protein sequence ID" value="EAU68804.1"/>
    <property type="molecule type" value="Genomic_DNA"/>
</dbReference>
<dbReference type="GO" id="GO:0007155">
    <property type="term" value="P:cell adhesion"/>
    <property type="evidence" value="ECO:0007669"/>
    <property type="project" value="InterPro"/>
</dbReference>
<sequence length="1508" mass="158121">MKHFREGTMRKDPRLLWVVMTTGLLVMAGCSREESNVCGDGRVGGEEQCDDGNLSSGDGCSQRCTHEEAPLPPRECGNGVREAGEACDDGNAQDGDGCEATCLRTPVKATQCATLPPLASGATCEVTRTGTTGARLFAGVVLQDTGVLQGGQVLVDAQGLIQCAACDCSGEPGAAEATVVSCPEGVISPGLINAHDHITYQGPPSVRTDEKYEYRFDWLRGNNRHTPLRNNDSTQTAIRWGELRQILSGTTSVAGSGGQPGLLRNVDKESETTTGGNQQGLNEPPLYYQTFPLADSSGKVELTEGCGYASYGFDTLAEIPTNAAYLPHVAEGIKESSRNEFRCMSGADGRQNLLTRQTAIIHGIALKVEDMAFLAAQGTDLIWSPRSNISLYGDTALVTAYQQMGVTIALGTDWLSSGSMNLLRELQCADSFNTTYLSRTFTDEQLWRMVTANAADLTDTQEKLGRITRGRVADLAIFRLRGFAASPHRAVITANAEDVVLTMRGGKPLYGDQPLVGALVQEACETLDVCGASRALCLSGEVKEGSYAALAAANAEQYPLFFCNQTPLNEPSCVPQRSSTNASWPAVVNQSSAYSGQPRSDDLDADGVRDVEDNCPYLFNPIRPLDNGVQADTDGDGVGDVCDPCPLKAGTTGCTVPPADDEDGDGRKNWEDNCPYVANENQADSDGDGRGDACDACAAANPGAMACKTTPYDIKRPVAGTPSLLGHKVTLENMLVTAVETGGFFLQMPPSEVLRYQGPDYSGLYVYTDSKPKVVAGDLIHVTSAVVKSYYGQLELTEPTVTKVSGGHPLPSPVIVAPSEVRAGGPRAEALEAVLVEVAGVFVTKVEPSPGPRDTSPTHEFVVDAQPGTDGETVGLRVNDFVYTLEPLPAVGTKFRVLRGVLNLRNGHTKLEPRGPTDFVAPPPALTVFGPSGQYLRVGQSGGATFPNALSVRLSSTYFEDVTVTLASSSPAVGFAQGGTVVIPAGQRSAWVELVPGAPARDVTLTARVEDSVRTATVHVLGAQEPAGLSALLPQEAVTAAGRSVLYTVKLDRPAPEGSQMTVSVDPPAFGTVFPASLDVPLNALEVSFRFTASETPSVSQGTLTVVRGGETLGTSVSLTAQPLPELSGLSPSSAVLVEPGAVQPFSVTLNAPALYDTPVELAALSDLVDEPFGTVPAVVVVPKGETSASFSFTAGPVDKVNGRVEARTEEAFFFTQVQVGTSLPALSSFTPAKSSVVVGKSRTFTVTLDRPALGNTAVALTVEPASGVGSVPATVTVPSGATTATFSFTAAAEPTVTGASVTARLGGGAFTATVTLVPSLEGLVINEVDYDQPGTDTKEFVEIYNASNRTLPLSRVVLVYVNGLATSLKEYGRKALSPAVELKPGEYLLVGSTALLDTVNLPNVKKIVNSASIQNGDPDAVALYDTAMDELVDTLSYGGQVANASLEGTATKFDFQEGAGSTKTLKDVETGSLSRLPNGSDTQRNAEDFRFTTTITPGADNVMSFGP</sequence>
<dbReference type="Gene3D" id="2.30.40.10">
    <property type="entry name" value="Urease, subunit C, domain 1"/>
    <property type="match status" value="1"/>
</dbReference>
<dbReference type="InterPro" id="IPR028974">
    <property type="entry name" value="TSP_type-3_rpt"/>
</dbReference>
<keyword evidence="4" id="KW-1015">Disulfide bond</keyword>
<feature type="compositionally biased region" description="Polar residues" evidence="5">
    <location>
        <begin position="272"/>
        <end position="281"/>
    </location>
</feature>
<dbReference type="InterPro" id="IPR050287">
    <property type="entry name" value="MTA/SAH_deaminase"/>
</dbReference>
<evidence type="ECO:0000256" key="4">
    <source>
        <dbReference type="ARBA" id="ARBA00023157"/>
    </source>
</evidence>
<gene>
    <name evidence="7" type="ORF">STIAU_8503</name>
</gene>
<dbReference type="SUPFAM" id="SSF51338">
    <property type="entry name" value="Composite domain of metallo-dependent hydrolases"/>
    <property type="match status" value="1"/>
</dbReference>
<evidence type="ECO:0000313" key="8">
    <source>
        <dbReference type="Proteomes" id="UP000032702"/>
    </source>
</evidence>
<dbReference type="InterPro" id="IPR011936">
    <property type="entry name" value="Myxo_disulph_rpt"/>
</dbReference>
<dbReference type="SUPFAM" id="SSF51556">
    <property type="entry name" value="Metallo-dependent hydrolases"/>
    <property type="match status" value="1"/>
</dbReference>
<dbReference type="PROSITE" id="PS51257">
    <property type="entry name" value="PROKAR_LIPOPROTEIN"/>
    <property type="match status" value="1"/>
</dbReference>
<dbReference type="NCBIfam" id="TIGR02232">
    <property type="entry name" value="myxo_disulf_rpt"/>
    <property type="match status" value="2"/>
</dbReference>
<evidence type="ECO:0000256" key="1">
    <source>
        <dbReference type="ARBA" id="ARBA00022729"/>
    </source>
</evidence>
<keyword evidence="3" id="KW-0378">Hydrolase</keyword>
<comment type="caution">
    <text evidence="7">The sequence shown here is derived from an EMBL/GenBank/DDBJ whole genome shotgun (WGS) entry which is preliminary data.</text>
</comment>
<evidence type="ECO:0000256" key="5">
    <source>
        <dbReference type="SAM" id="MobiDB-lite"/>
    </source>
</evidence>
<dbReference type="InterPro" id="IPR003367">
    <property type="entry name" value="Thrombospondin_3-like_rpt"/>
</dbReference>
<dbReference type="GO" id="GO:0016810">
    <property type="term" value="F:hydrolase activity, acting on carbon-nitrogen (but not peptide) bonds"/>
    <property type="evidence" value="ECO:0007669"/>
    <property type="project" value="InterPro"/>
</dbReference>
<evidence type="ECO:0000256" key="3">
    <source>
        <dbReference type="ARBA" id="ARBA00022801"/>
    </source>
</evidence>
<accession>Q09AS4</accession>
<dbReference type="InterPro" id="IPR001322">
    <property type="entry name" value="Lamin_tail_dom"/>
</dbReference>
<dbReference type="Pfam" id="PF00932">
    <property type="entry name" value="LTD"/>
    <property type="match status" value="1"/>
</dbReference>
<dbReference type="PATRIC" id="fig|378806.16.peg.8146"/>
<feature type="domain" description="LTD" evidence="6">
    <location>
        <begin position="1311"/>
        <end position="1440"/>
    </location>
</feature>
<dbReference type="SUPFAM" id="SSF103647">
    <property type="entry name" value="TSP type-3 repeat"/>
    <property type="match status" value="1"/>
</dbReference>
<dbReference type="Pfam" id="PF01979">
    <property type="entry name" value="Amidohydro_1"/>
    <property type="match status" value="1"/>
</dbReference>
<evidence type="ECO:0000259" key="6">
    <source>
        <dbReference type="PROSITE" id="PS51841"/>
    </source>
</evidence>
<organism evidence="7 8">
    <name type="scientific">Stigmatella aurantiaca (strain DW4/3-1)</name>
    <dbReference type="NCBI Taxonomy" id="378806"/>
    <lineage>
        <taxon>Bacteria</taxon>
        <taxon>Pseudomonadati</taxon>
        <taxon>Myxococcota</taxon>
        <taxon>Myxococcia</taxon>
        <taxon>Myxococcales</taxon>
        <taxon>Cystobacterineae</taxon>
        <taxon>Archangiaceae</taxon>
        <taxon>Stigmatella</taxon>
    </lineage>
</organism>
<dbReference type="Gene3D" id="4.10.1080.10">
    <property type="entry name" value="TSP type-3 repeat"/>
    <property type="match status" value="1"/>
</dbReference>
<name>Q09AS4_STIAD</name>
<dbReference type="Pfam" id="PF13948">
    <property type="entry name" value="DUF4215"/>
    <property type="match status" value="1"/>
</dbReference>
<dbReference type="SUPFAM" id="SSF74853">
    <property type="entry name" value="Lamin A/C globular tail domain"/>
    <property type="match status" value="1"/>
</dbReference>
<reference evidence="7 8" key="1">
    <citation type="submission" date="2006-04" db="EMBL/GenBank/DDBJ databases">
        <authorList>
            <person name="Nierman W.C."/>
        </authorList>
    </citation>
    <scope>NUCLEOTIDE SEQUENCE [LARGE SCALE GENOMIC DNA]</scope>
    <source>
        <strain evidence="7 8">DW4/3-1</strain>
    </source>
</reference>